<reference evidence="4 5" key="1">
    <citation type="submission" date="2017-09" db="EMBL/GenBank/DDBJ databases">
        <title>Depth-based differentiation of microbial function through sediment-hosted aquifers and enrichment of novel symbionts in the deep terrestrial subsurface.</title>
        <authorList>
            <person name="Probst A.J."/>
            <person name="Ladd B."/>
            <person name="Jarett J.K."/>
            <person name="Geller-Mcgrath D.E."/>
            <person name="Sieber C.M."/>
            <person name="Emerson J.B."/>
            <person name="Anantharaman K."/>
            <person name="Thomas B.C."/>
            <person name="Malmstrom R."/>
            <person name="Stieglmeier M."/>
            <person name="Klingl A."/>
            <person name="Woyke T."/>
            <person name="Ryan C.M."/>
            <person name="Banfield J.F."/>
        </authorList>
    </citation>
    <scope>NUCLEOTIDE SEQUENCE [LARGE SCALE GENOMIC DNA]</scope>
    <source>
        <strain evidence="4">CG11_big_fil_rev_8_21_14_0_20_43_7</strain>
    </source>
</reference>
<organism evidence="4 5">
    <name type="scientific">Candidatus Magasanikbacteria bacterium CG11_big_fil_rev_8_21_14_0_20_43_7</name>
    <dbReference type="NCBI Taxonomy" id="1974654"/>
    <lineage>
        <taxon>Bacteria</taxon>
        <taxon>Candidatus Magasanikiibacteriota</taxon>
    </lineage>
</organism>
<dbReference type="Pfam" id="PF02481">
    <property type="entry name" value="DNA_processg_A"/>
    <property type="match status" value="1"/>
</dbReference>
<gene>
    <name evidence="4" type="primary">dprA</name>
    <name evidence="4" type="ORF">COV60_00035</name>
</gene>
<dbReference type="Gene3D" id="3.40.50.450">
    <property type="match status" value="1"/>
</dbReference>
<evidence type="ECO:0000313" key="4">
    <source>
        <dbReference type="EMBL" id="PIR03485.1"/>
    </source>
</evidence>
<evidence type="ECO:0000313" key="5">
    <source>
        <dbReference type="Proteomes" id="UP000229782"/>
    </source>
</evidence>
<evidence type="ECO:0000256" key="1">
    <source>
        <dbReference type="ARBA" id="ARBA00006525"/>
    </source>
</evidence>
<dbReference type="SUPFAM" id="SSF102405">
    <property type="entry name" value="MCP/YpsA-like"/>
    <property type="match status" value="1"/>
</dbReference>
<accession>A0A2H0N5U1</accession>
<dbReference type="InterPro" id="IPR041614">
    <property type="entry name" value="DprA_WH"/>
</dbReference>
<dbReference type="AlphaFoldDB" id="A0A2H0N5U1"/>
<dbReference type="Pfam" id="PF17782">
    <property type="entry name" value="WHD_DprA"/>
    <property type="match status" value="1"/>
</dbReference>
<comment type="similarity">
    <text evidence="1">Belongs to the DprA/Smf family.</text>
</comment>
<evidence type="ECO:0000259" key="3">
    <source>
        <dbReference type="Pfam" id="PF17782"/>
    </source>
</evidence>
<evidence type="ECO:0000259" key="2">
    <source>
        <dbReference type="Pfam" id="PF02481"/>
    </source>
</evidence>
<dbReference type="PANTHER" id="PTHR43022">
    <property type="entry name" value="PROTEIN SMF"/>
    <property type="match status" value="1"/>
</dbReference>
<dbReference type="Gene3D" id="1.10.10.10">
    <property type="entry name" value="Winged helix-like DNA-binding domain superfamily/Winged helix DNA-binding domain"/>
    <property type="match status" value="1"/>
</dbReference>
<protein>
    <submittedName>
        <fullName evidence="4">DNA-protecting protein DprA</fullName>
    </submittedName>
</protein>
<feature type="domain" description="Smf/DprA SLOG" evidence="2">
    <location>
        <begin position="76"/>
        <end position="287"/>
    </location>
</feature>
<dbReference type="GO" id="GO:0009294">
    <property type="term" value="P:DNA-mediated transformation"/>
    <property type="evidence" value="ECO:0007669"/>
    <property type="project" value="InterPro"/>
</dbReference>
<dbReference type="NCBIfam" id="TIGR00732">
    <property type="entry name" value="dprA"/>
    <property type="match status" value="1"/>
</dbReference>
<dbReference type="EMBL" id="PCWM01000002">
    <property type="protein sequence ID" value="PIR03485.1"/>
    <property type="molecule type" value="Genomic_DNA"/>
</dbReference>
<feature type="domain" description="DprA winged helix" evidence="3">
    <location>
        <begin position="302"/>
        <end position="352"/>
    </location>
</feature>
<comment type="caution">
    <text evidence="4">The sequence shown here is derived from an EMBL/GenBank/DDBJ whole genome shotgun (WGS) entry which is preliminary data.</text>
</comment>
<dbReference type="InterPro" id="IPR003488">
    <property type="entry name" value="DprA"/>
</dbReference>
<proteinExistence type="inferred from homology"/>
<dbReference type="InterPro" id="IPR036388">
    <property type="entry name" value="WH-like_DNA-bd_sf"/>
</dbReference>
<dbReference type="Proteomes" id="UP000229782">
    <property type="component" value="Unassembled WGS sequence"/>
</dbReference>
<dbReference type="InterPro" id="IPR057666">
    <property type="entry name" value="DrpA_SLOG"/>
</dbReference>
<sequence>MKTEAVLAHFPKMTPKRFSEVMRVFSSPRAFFESDRRTLVDALPWKEDFIDTFILWRDEVDESRIEKILKQEQITIITKEDDTYPPLLKEIYDPPFCLFVRGELDLAHAYPLAVVGTRKCSPYGRQITQEIVGALAAHGLTIVSGLALGIDGIAHESALDAGAKTIAVLGSGINQRHVYPPVHRQLANRIVERGGAVISEFPPGTLPSKFTFPRRNRIISGISLGTLVVEAAEKSGALITSSCALEHGREVFAIPHPVTSETGSGPNKLIKEGAHIVTQATDIIDVLNLKELETFTQNAKIIPDTKAEAALLEHLSREAQHIDELTKLSKLTSRDVNSTLTLMEMKGKVRNLGNMMYVIAR</sequence>
<name>A0A2H0N5U1_9BACT</name>
<dbReference type="PANTHER" id="PTHR43022:SF1">
    <property type="entry name" value="PROTEIN SMF"/>
    <property type="match status" value="1"/>
</dbReference>